<dbReference type="Proteomes" id="UP000006875">
    <property type="component" value="Plasmid pILYOP01"/>
</dbReference>
<dbReference type="Pfam" id="PF21742">
    <property type="entry name" value="DUF6868"/>
    <property type="match status" value="1"/>
</dbReference>
<evidence type="ECO:0000259" key="2">
    <source>
        <dbReference type="Pfam" id="PF21742"/>
    </source>
</evidence>
<feature type="transmembrane region" description="Helical" evidence="1">
    <location>
        <begin position="9"/>
        <end position="36"/>
    </location>
</feature>
<dbReference type="RefSeq" id="WP_013389107.1">
    <property type="nucleotide sequence ID" value="NC_014633.1"/>
</dbReference>
<sequence>MNIKFFQDFFLWCTIINSIALFFWMLMFIGGSNWIYQFHSRWFKISLEEFHAIHYKGMAFYKLGIFLFNLAPYIVLLIIE</sequence>
<keyword evidence="3" id="KW-0614">Plasmid</keyword>
<evidence type="ECO:0000256" key="1">
    <source>
        <dbReference type="SAM" id="Phobius"/>
    </source>
</evidence>
<feature type="transmembrane region" description="Helical" evidence="1">
    <location>
        <begin position="59"/>
        <end position="79"/>
    </location>
</feature>
<dbReference type="OrthoDB" id="287243at2"/>
<reference evidence="3 4" key="1">
    <citation type="journal article" date="2010" name="Stand. Genomic Sci.">
        <title>Complete genome sequence of Ilyobacter polytropus type strain (CuHbu1).</title>
        <authorList>
            <person name="Sikorski J."/>
            <person name="Chertkov O."/>
            <person name="Lapidus A."/>
            <person name="Nolan M."/>
            <person name="Lucas S."/>
            <person name="Del Rio T.G."/>
            <person name="Tice H."/>
            <person name="Cheng J.F."/>
            <person name="Tapia R."/>
            <person name="Han C."/>
            <person name="Goodwin L."/>
            <person name="Pitluck S."/>
            <person name="Liolios K."/>
            <person name="Ivanova N."/>
            <person name="Mavromatis K."/>
            <person name="Mikhailova N."/>
            <person name="Pati A."/>
            <person name="Chen A."/>
            <person name="Palaniappan K."/>
            <person name="Land M."/>
            <person name="Hauser L."/>
            <person name="Chang Y.J."/>
            <person name="Jeffries C.D."/>
            <person name="Brambilla E."/>
            <person name="Yasawong M."/>
            <person name="Rohde M."/>
            <person name="Pukall R."/>
            <person name="Spring S."/>
            <person name="Goker M."/>
            <person name="Woyke T."/>
            <person name="Bristow J."/>
            <person name="Eisen J.A."/>
            <person name="Markowitz V."/>
            <person name="Hugenholtz P."/>
            <person name="Kyrpides N.C."/>
            <person name="Klenk H.P."/>
        </authorList>
    </citation>
    <scope>NUCLEOTIDE SEQUENCE [LARGE SCALE GENOMIC DNA]</scope>
    <source>
        <strain evidence="4">ATCC 51220 / DSM 2926 / LMG 16218 / CuHBu1</strain>
        <plasmid evidence="4">pILYOP01</plasmid>
    </source>
</reference>
<geneLocation type="plasmid" evidence="3 4">
    <name>pILYOP01</name>
</geneLocation>
<dbReference type="KEGG" id="ipo:Ilyop_2694"/>
<dbReference type="EMBL" id="CP002282">
    <property type="protein sequence ID" value="ADO84450.1"/>
    <property type="molecule type" value="Genomic_DNA"/>
</dbReference>
<keyword evidence="4" id="KW-1185">Reference proteome</keyword>
<keyword evidence="1" id="KW-0812">Transmembrane</keyword>
<gene>
    <name evidence="3" type="ordered locus">Ilyop_2694</name>
</gene>
<keyword evidence="1" id="KW-0472">Membrane</keyword>
<protein>
    <recommendedName>
        <fullName evidence="2">DUF6868 domain-containing protein</fullName>
    </recommendedName>
</protein>
<organism evidence="3 4">
    <name type="scientific">Ilyobacter polytropus (strain ATCC 51220 / DSM 2926 / LMG 16218 / CuHBu1)</name>
    <dbReference type="NCBI Taxonomy" id="572544"/>
    <lineage>
        <taxon>Bacteria</taxon>
        <taxon>Fusobacteriati</taxon>
        <taxon>Fusobacteriota</taxon>
        <taxon>Fusobacteriia</taxon>
        <taxon>Fusobacteriales</taxon>
        <taxon>Fusobacteriaceae</taxon>
        <taxon>Ilyobacter</taxon>
    </lineage>
</organism>
<dbReference type="AlphaFoldDB" id="E3HCQ5"/>
<dbReference type="InterPro" id="IPR049220">
    <property type="entry name" value="DUF6868"/>
</dbReference>
<evidence type="ECO:0000313" key="4">
    <source>
        <dbReference type="Proteomes" id="UP000006875"/>
    </source>
</evidence>
<evidence type="ECO:0000313" key="3">
    <source>
        <dbReference type="EMBL" id="ADO84450.1"/>
    </source>
</evidence>
<feature type="domain" description="DUF6868" evidence="2">
    <location>
        <begin position="1"/>
        <end position="79"/>
    </location>
</feature>
<name>E3HCQ5_ILYPC</name>
<proteinExistence type="predicted"/>
<keyword evidence="1" id="KW-1133">Transmembrane helix</keyword>
<dbReference type="HOGENOM" id="CLU_180528_0_0_0"/>
<accession>E3HCQ5</accession>